<evidence type="ECO:0000313" key="3">
    <source>
        <dbReference type="EMBL" id="CAD8981157.1"/>
    </source>
</evidence>
<dbReference type="EMBL" id="HBFK01007870">
    <property type="protein sequence ID" value="CAD8738262.1"/>
    <property type="molecule type" value="Transcribed_RNA"/>
</dbReference>
<feature type="region of interest" description="Disordered" evidence="1">
    <location>
        <begin position="70"/>
        <end position="95"/>
    </location>
</feature>
<proteinExistence type="predicted"/>
<organism evidence="2">
    <name type="scientific">Hemiselmis andersenii</name>
    <name type="common">Cryptophyte alga</name>
    <dbReference type="NCBI Taxonomy" id="464988"/>
    <lineage>
        <taxon>Eukaryota</taxon>
        <taxon>Cryptophyceae</taxon>
        <taxon>Cryptomonadales</taxon>
        <taxon>Hemiselmidaceae</taxon>
        <taxon>Hemiselmis</taxon>
    </lineage>
</organism>
<evidence type="ECO:0000313" key="2">
    <source>
        <dbReference type="EMBL" id="CAD8738262.1"/>
    </source>
</evidence>
<feature type="compositionally biased region" description="Basic and acidic residues" evidence="1">
    <location>
        <begin position="70"/>
        <end position="79"/>
    </location>
</feature>
<dbReference type="AlphaFoldDB" id="A0A6U4N8Y3"/>
<protein>
    <submittedName>
        <fullName evidence="2">Uncharacterized protein</fullName>
    </submittedName>
</protein>
<evidence type="ECO:0000256" key="1">
    <source>
        <dbReference type="SAM" id="MobiDB-lite"/>
    </source>
</evidence>
<name>A0A6U4N8Y3_HEMAN</name>
<reference evidence="2" key="1">
    <citation type="submission" date="2021-01" db="EMBL/GenBank/DDBJ databases">
        <authorList>
            <person name="Corre E."/>
            <person name="Pelletier E."/>
            <person name="Niang G."/>
            <person name="Scheremetjew M."/>
            <person name="Finn R."/>
            <person name="Kale V."/>
            <person name="Holt S."/>
            <person name="Cochrane G."/>
            <person name="Meng A."/>
            <person name="Brown T."/>
            <person name="Cohen L."/>
        </authorList>
    </citation>
    <scope>NUCLEOTIDE SEQUENCE</scope>
    <source>
        <strain evidence="2">CCMP441</strain>
        <strain evidence="3">CCMP644</strain>
    </source>
</reference>
<dbReference type="EMBL" id="HBFX01053464">
    <property type="protein sequence ID" value="CAD8981157.1"/>
    <property type="molecule type" value="Transcribed_RNA"/>
</dbReference>
<gene>
    <name evidence="3" type="ORF">HAND00432_LOCUS32167</name>
    <name evidence="2" type="ORF">HAND1043_LOCUS4754</name>
</gene>
<sequence length="139" mass="15577">MGDADEPKINPVAAMENWKAAVLKEQAVAGNFMENWGYLKAKPEECKPRAFETRLVKYFNHGVATVREKRLALEGEARGDTPPTPVTEKNPEDEERAKKMMMAARYMSTNGDYGSRGSLELFGVAQHGLRSDITKHSIY</sequence>
<accession>A0A6U4N8Y3</accession>